<gene>
    <name evidence="1" type="ORF">GCM10011579_016050</name>
</gene>
<dbReference type="GO" id="GO:0003824">
    <property type="term" value="F:catalytic activity"/>
    <property type="evidence" value="ECO:0007669"/>
    <property type="project" value="InterPro"/>
</dbReference>
<dbReference type="Gene3D" id="3.40.140.10">
    <property type="entry name" value="Cytidine Deaminase, domain 2"/>
    <property type="match status" value="1"/>
</dbReference>
<dbReference type="Proteomes" id="UP000600365">
    <property type="component" value="Unassembled WGS sequence"/>
</dbReference>
<sequence>MLGGMTDSSALDPEDRKIVTLARSARARNGVPEGAAVRDETGRTYVAGTVALPSLQLSALQTAVAMAVASGAKSLEAAAVVSETEAVSPEDRAAVGDLGGAETPVLLAGPDGTVRAVVTAG</sequence>
<proteinExistence type="predicted"/>
<reference evidence="1 2" key="1">
    <citation type="journal article" date="2014" name="Int. J. Syst. Evol. Microbiol.">
        <title>Complete genome sequence of Corynebacterium casei LMG S-19264T (=DSM 44701T), isolated from a smear-ripened cheese.</title>
        <authorList>
            <consortium name="US DOE Joint Genome Institute (JGI-PGF)"/>
            <person name="Walter F."/>
            <person name="Albersmeier A."/>
            <person name="Kalinowski J."/>
            <person name="Ruckert C."/>
        </authorList>
    </citation>
    <scope>NUCLEOTIDE SEQUENCE [LARGE SCALE GENOMIC DNA]</scope>
    <source>
        <strain evidence="1 2">CGMCC 4.7111</strain>
    </source>
</reference>
<dbReference type="AlphaFoldDB" id="A0A918D121"/>
<dbReference type="EMBL" id="BMMM01000002">
    <property type="protein sequence ID" value="GGN55726.1"/>
    <property type="molecule type" value="Genomic_DNA"/>
</dbReference>
<keyword evidence="2" id="KW-1185">Reference proteome</keyword>
<comment type="caution">
    <text evidence="1">The sequence shown here is derived from an EMBL/GenBank/DDBJ whole genome shotgun (WGS) entry which is preliminary data.</text>
</comment>
<dbReference type="InterPro" id="IPR016193">
    <property type="entry name" value="Cytidine_deaminase-like"/>
</dbReference>
<organism evidence="1 2">
    <name type="scientific">Streptomyces albiflavescens</name>
    <dbReference type="NCBI Taxonomy" id="1623582"/>
    <lineage>
        <taxon>Bacteria</taxon>
        <taxon>Bacillati</taxon>
        <taxon>Actinomycetota</taxon>
        <taxon>Actinomycetes</taxon>
        <taxon>Kitasatosporales</taxon>
        <taxon>Streptomycetaceae</taxon>
        <taxon>Streptomyces</taxon>
    </lineage>
</organism>
<evidence type="ECO:0000313" key="2">
    <source>
        <dbReference type="Proteomes" id="UP000600365"/>
    </source>
</evidence>
<protein>
    <submittedName>
        <fullName evidence="1">Cytidine deaminase</fullName>
    </submittedName>
</protein>
<name>A0A918D121_9ACTN</name>
<evidence type="ECO:0000313" key="1">
    <source>
        <dbReference type="EMBL" id="GGN55726.1"/>
    </source>
</evidence>
<accession>A0A918D121</accession>
<dbReference type="SUPFAM" id="SSF53927">
    <property type="entry name" value="Cytidine deaminase-like"/>
    <property type="match status" value="1"/>
</dbReference>